<keyword evidence="1" id="KW-0472">Membrane</keyword>
<protein>
    <submittedName>
        <fullName evidence="2">Uncharacterized protein</fullName>
    </submittedName>
</protein>
<evidence type="ECO:0000313" key="3">
    <source>
        <dbReference type="Proteomes" id="UP000189310"/>
    </source>
</evidence>
<dbReference type="EMBL" id="MTLN01000008">
    <property type="protein sequence ID" value="ONN70676.1"/>
    <property type="molecule type" value="Genomic_DNA"/>
</dbReference>
<keyword evidence="1" id="KW-0812">Transmembrane</keyword>
<dbReference type="RefSeq" id="WP_077172954.1">
    <property type="nucleotide sequence ID" value="NZ_MTLN01000008.1"/>
</dbReference>
<gene>
    <name evidence="2" type="ORF">BVL52_20800</name>
</gene>
<reference evidence="2 3" key="1">
    <citation type="submission" date="2017-01" db="EMBL/GenBank/DDBJ databases">
        <title>Pseudomonas psychrotolerans genome sequencing and assembly.</title>
        <authorList>
            <person name="Vyas B."/>
            <person name="Mayilraj S."/>
        </authorList>
    </citation>
    <scope>NUCLEOTIDE SEQUENCE [LARGE SCALE GENOMIC DNA]</scope>
    <source>
        <strain evidence="2 3">SDS18</strain>
    </source>
</reference>
<dbReference type="Proteomes" id="UP000189310">
    <property type="component" value="Unassembled WGS sequence"/>
</dbReference>
<keyword evidence="3" id="KW-1185">Reference proteome</keyword>
<evidence type="ECO:0000256" key="1">
    <source>
        <dbReference type="SAM" id="Phobius"/>
    </source>
</evidence>
<sequence length="68" mass="7403">MSGELTHAELKTIHSEISKLIEETSRLNAPSGRPTFDNFWLPMILGASLVCTVAGITAMIVKAHLLHC</sequence>
<feature type="transmembrane region" description="Helical" evidence="1">
    <location>
        <begin position="39"/>
        <end position="61"/>
    </location>
</feature>
<accession>A0ABX3IQN1</accession>
<comment type="caution">
    <text evidence="2">The sequence shown here is derived from an EMBL/GenBank/DDBJ whole genome shotgun (WGS) entry which is preliminary data.</text>
</comment>
<organism evidence="2 3">
    <name type="scientific">Pseudomonas oryzihabitans</name>
    <dbReference type="NCBI Taxonomy" id="47885"/>
    <lineage>
        <taxon>Bacteria</taxon>
        <taxon>Pseudomonadati</taxon>
        <taxon>Pseudomonadota</taxon>
        <taxon>Gammaproteobacteria</taxon>
        <taxon>Pseudomonadales</taxon>
        <taxon>Pseudomonadaceae</taxon>
        <taxon>Pseudomonas</taxon>
    </lineage>
</organism>
<proteinExistence type="predicted"/>
<keyword evidence="1" id="KW-1133">Transmembrane helix</keyword>
<evidence type="ECO:0000313" key="2">
    <source>
        <dbReference type="EMBL" id="ONN70676.1"/>
    </source>
</evidence>
<name>A0ABX3IQN1_9PSED</name>